<dbReference type="CDD" id="cd03048">
    <property type="entry name" value="GST_N_Ure2p_like"/>
    <property type="match status" value="1"/>
</dbReference>
<dbReference type="Pfam" id="PF00043">
    <property type="entry name" value="GST_C"/>
    <property type="match status" value="1"/>
</dbReference>
<dbReference type="InterPro" id="IPR010987">
    <property type="entry name" value="Glutathione-S-Trfase_C-like"/>
</dbReference>
<dbReference type="InterPro" id="IPR036282">
    <property type="entry name" value="Glutathione-S-Trfase_C_sf"/>
</dbReference>
<dbReference type="PROSITE" id="PS50404">
    <property type="entry name" value="GST_NTER"/>
    <property type="match status" value="1"/>
</dbReference>
<evidence type="ECO:0000256" key="1">
    <source>
        <dbReference type="SAM" id="MobiDB-lite"/>
    </source>
</evidence>
<feature type="domain" description="GST N-terminal" evidence="2">
    <location>
        <begin position="2"/>
        <end position="88"/>
    </location>
</feature>
<evidence type="ECO:0000259" key="2">
    <source>
        <dbReference type="PROSITE" id="PS50404"/>
    </source>
</evidence>
<comment type="caution">
    <text evidence="4">The sequence shown here is derived from an EMBL/GenBank/DDBJ whole genome shotgun (WGS) entry which is preliminary data.</text>
</comment>
<feature type="domain" description="GST C-terminal" evidence="3">
    <location>
        <begin position="92"/>
        <end position="216"/>
    </location>
</feature>
<dbReference type="RefSeq" id="WP_339586711.1">
    <property type="nucleotide sequence ID" value="NZ_JBBHJZ010000002.1"/>
</dbReference>
<dbReference type="PROSITE" id="PS50405">
    <property type="entry name" value="GST_CTER"/>
    <property type="match status" value="1"/>
</dbReference>
<dbReference type="SUPFAM" id="SSF47616">
    <property type="entry name" value="GST C-terminal domain-like"/>
    <property type="match status" value="1"/>
</dbReference>
<organism evidence="4 5">
    <name type="scientific">Novosphingobium anseongense</name>
    <dbReference type="NCBI Taxonomy" id="3133436"/>
    <lineage>
        <taxon>Bacteria</taxon>
        <taxon>Pseudomonadati</taxon>
        <taxon>Pseudomonadota</taxon>
        <taxon>Alphaproteobacteria</taxon>
        <taxon>Sphingomonadales</taxon>
        <taxon>Sphingomonadaceae</taxon>
        <taxon>Novosphingobium</taxon>
    </lineage>
</organism>
<sequence>MGQPLTFYGMSSPNARKVAILLEEIGLPYRTEHVAVFRGRQFDESFLALSPMAKVPVIVDPDGPAGAQPIFESGAILIYLAETYAPQFYPAAGPARWAVLQWLMLQMSQVGPVFGQHSHYRLLEGQDYAAGRARRGMAQIFAALERRLGEAQWLGGGAYSIADMATYPWAKRLKRYGLDPAEYPNLTAWRAAIEARPAIARAHRVIAAWAQQDTADRAAATMQENEMFQGLHIRAPSAQAAAAHNGQIESERERKGHG</sequence>
<accession>A0ABU8RUT5</accession>
<dbReference type="Gene3D" id="3.40.30.10">
    <property type="entry name" value="Glutaredoxin"/>
    <property type="match status" value="1"/>
</dbReference>
<dbReference type="PANTHER" id="PTHR44051:SF8">
    <property type="entry name" value="GLUTATHIONE S-TRANSFERASE GSTA"/>
    <property type="match status" value="1"/>
</dbReference>
<dbReference type="SUPFAM" id="SSF52833">
    <property type="entry name" value="Thioredoxin-like"/>
    <property type="match status" value="1"/>
</dbReference>
<dbReference type="Pfam" id="PF13409">
    <property type="entry name" value="GST_N_2"/>
    <property type="match status" value="1"/>
</dbReference>
<dbReference type="InterPro" id="IPR040079">
    <property type="entry name" value="Glutathione_S-Trfase"/>
</dbReference>
<dbReference type="InterPro" id="IPR004046">
    <property type="entry name" value="GST_C"/>
</dbReference>
<dbReference type="InterPro" id="IPR036249">
    <property type="entry name" value="Thioredoxin-like_sf"/>
</dbReference>
<proteinExistence type="predicted"/>
<evidence type="ECO:0000313" key="5">
    <source>
        <dbReference type="Proteomes" id="UP001361239"/>
    </source>
</evidence>
<protein>
    <submittedName>
        <fullName evidence="4">Glutathione S-transferase family protein</fullName>
    </submittedName>
</protein>
<gene>
    <name evidence="4" type="ORF">WG901_08900</name>
</gene>
<reference evidence="4 5" key="1">
    <citation type="submission" date="2024-03" db="EMBL/GenBank/DDBJ databases">
        <authorList>
            <person name="Jo J.-H."/>
        </authorList>
    </citation>
    <scope>NUCLEOTIDE SEQUENCE [LARGE SCALE GENOMIC DNA]</scope>
    <source>
        <strain evidence="4 5">PS1R-30</strain>
    </source>
</reference>
<dbReference type="SFLD" id="SFLDS00019">
    <property type="entry name" value="Glutathione_Transferase_(cytos"/>
    <property type="match status" value="1"/>
</dbReference>
<feature type="compositionally biased region" description="Basic and acidic residues" evidence="1">
    <location>
        <begin position="249"/>
        <end position="258"/>
    </location>
</feature>
<dbReference type="PANTHER" id="PTHR44051">
    <property type="entry name" value="GLUTATHIONE S-TRANSFERASE-RELATED"/>
    <property type="match status" value="1"/>
</dbReference>
<feature type="region of interest" description="Disordered" evidence="1">
    <location>
        <begin position="239"/>
        <end position="258"/>
    </location>
</feature>
<dbReference type="SFLD" id="SFLDG01151">
    <property type="entry name" value="Main.2:_Nu-like"/>
    <property type="match status" value="1"/>
</dbReference>
<evidence type="ECO:0000313" key="4">
    <source>
        <dbReference type="EMBL" id="MEJ5976749.1"/>
    </source>
</evidence>
<dbReference type="SFLD" id="SFLDG00358">
    <property type="entry name" value="Main_(cytGST)"/>
    <property type="match status" value="1"/>
</dbReference>
<dbReference type="InterPro" id="IPR004045">
    <property type="entry name" value="Glutathione_S-Trfase_N"/>
</dbReference>
<evidence type="ECO:0000259" key="3">
    <source>
        <dbReference type="PROSITE" id="PS50405"/>
    </source>
</evidence>
<name>A0ABU8RUT5_9SPHN</name>
<dbReference type="Proteomes" id="UP001361239">
    <property type="component" value="Unassembled WGS sequence"/>
</dbReference>
<keyword evidence="5" id="KW-1185">Reference proteome</keyword>
<dbReference type="EMBL" id="JBBHJZ010000002">
    <property type="protein sequence ID" value="MEJ5976749.1"/>
    <property type="molecule type" value="Genomic_DNA"/>
</dbReference>
<dbReference type="Gene3D" id="1.20.1050.10">
    <property type="match status" value="1"/>
</dbReference>